<keyword evidence="5" id="KW-0067">ATP-binding</keyword>
<feature type="non-terminal residue" evidence="10">
    <location>
        <position position="1"/>
    </location>
</feature>
<dbReference type="GO" id="GO:0005524">
    <property type="term" value="F:ATP binding"/>
    <property type="evidence" value="ECO:0007669"/>
    <property type="project" value="UniProtKB-KW"/>
</dbReference>
<dbReference type="InterPro" id="IPR011989">
    <property type="entry name" value="ARM-like"/>
</dbReference>
<dbReference type="GO" id="GO:0017025">
    <property type="term" value="F:TBP-class protein binding"/>
    <property type="evidence" value="ECO:0007669"/>
    <property type="project" value="InterPro"/>
</dbReference>
<keyword evidence="4" id="KW-0347">Helicase</keyword>
<feature type="domain" description="Helicase ATP-binding" evidence="9">
    <location>
        <begin position="1188"/>
        <end position="1363"/>
    </location>
</feature>
<evidence type="ECO:0000313" key="10">
    <source>
        <dbReference type="EMBL" id="JAR92769.1"/>
    </source>
</evidence>
<dbReference type="PROSITE" id="PS51192">
    <property type="entry name" value="HELICASE_ATP_BIND_1"/>
    <property type="match status" value="1"/>
</dbReference>
<dbReference type="GO" id="GO:0004386">
    <property type="term" value="F:helicase activity"/>
    <property type="evidence" value="ECO:0007669"/>
    <property type="project" value="UniProtKB-KW"/>
</dbReference>
<dbReference type="InterPro" id="IPR014001">
    <property type="entry name" value="Helicase_ATP-bd"/>
</dbReference>
<dbReference type="CDD" id="cd17999">
    <property type="entry name" value="DEXHc_Mot1"/>
    <property type="match status" value="1"/>
</dbReference>
<keyword evidence="3" id="KW-0547">Nucleotide-binding</keyword>
<keyword evidence="2" id="KW-0677">Repeat</keyword>
<reference evidence="10" key="1">
    <citation type="journal article" date="2018" name="PLoS Negl. Trop. Dis.">
        <title>Sialome diversity of ticks revealed by RNAseq of single tick salivary glands.</title>
        <authorList>
            <person name="Perner J."/>
            <person name="Kropackova S."/>
            <person name="Kopacek P."/>
            <person name="Ribeiro J.M."/>
        </authorList>
    </citation>
    <scope>NUCLEOTIDE SEQUENCE</scope>
    <source>
        <strain evidence="10">Siblings of single egg batch collected in Ceske Budejovice</strain>
        <tissue evidence="10">Salivary glands</tissue>
    </source>
</reference>
<dbReference type="GO" id="GO:0016887">
    <property type="term" value="F:ATP hydrolysis activity"/>
    <property type="evidence" value="ECO:0007669"/>
    <property type="project" value="InterPro"/>
</dbReference>
<dbReference type="SUPFAM" id="SSF48371">
    <property type="entry name" value="ARM repeat"/>
    <property type="match status" value="1"/>
</dbReference>
<keyword evidence="4" id="KW-0378">Hydrolase</keyword>
<dbReference type="PANTHER" id="PTHR36498">
    <property type="entry name" value="TATA-BINDING PROTEIN-ASSOCIATED FACTOR 172"/>
    <property type="match status" value="1"/>
</dbReference>
<dbReference type="Gene3D" id="3.40.50.10810">
    <property type="entry name" value="Tandem AAA-ATPase domain"/>
    <property type="match status" value="1"/>
</dbReference>
<sequence>NMTSRLDRLFLLLDTGSSPVTRRAAALQLGEVQRLHPHELHHLLAKVRKYLHSACWDTRIAGSQAVEAIVSQVPQWDPPANEKGVPGAEGTPCRLRFAHFDIRMVMRHGADLLASEGSEFDLEEDPLVGQSKEMLAHQRRLLHQRLGLEGAERMGLLDSSELFSAEDLRGDGCSRSNAEHPVSDKRDLAEMLAQQGSTGAQKRRASAAAEAGPTKRPAGSIKEEPREPGENFWDEGGEWPLEAFTESLCQDLFSASWEVRHGAATALREIVRLHGRGAGRCSRMTREQMEAANQLFLEDLSLRLLCVLALDKFGDFVSDQVVAPVRETCAQCLGHILSLAGEAVSSGVLGVLLVLLRCPQWEARHGGLLGLKYLLAVRKDASLLMPSVFEPIFGGLQDPNDDVSAVAAAALLPVTDHLASTLPHQVPRVLRTLWDSLLELDELTSSTSCILRLLAALLSQEKGVARVGEEQLPLEQCLPRLWGFLSHNSVLVRQSVLRSLLVLTSKEEGQQPPSDWLPPVLPDMLRLLLQRCLVENCPDTLQLIYQVWSQLVSTAPLGPLLTAACPCLGSWLCLLMHPAHLQVDVVALQWLVLPPKVKGEKRGRRVSDPPALEQPVYIGGAESLGDPPQERERLVLQCRLMAARLLGLLSGPVTRPMPGLEQPLPPTESPVECYARLLLFHLSSKSALQRTMAAQVLAHWVRTDEGHECPASVRDRVLECLGESIYFDEMAGAFTRLQQDCRDFMALLRHAGLPLDACFQPGAVLTVDQASHLATSVFQTLMEQAEQGVAKGLEEKRQCLLQTALQTGRDQLQLSTMVQSSLAGFLVSLGQLPERLNPVIRPLMDAVRREANHQLQRQSCERLVELLGRCVSREPCPNGKVVRNLVALLCSPHPDEPADARLPGILTLDNMHKQVERSSLRRSLSRKGSVQAVSEDSTGADEGVQRRGAVTALSLAAESFGADLPEKLPSLWEAAFRPLSQDTVRAADAAALSTSLQLLEVVGPSLHPNLSPQLESVLGPLCSALEHGSPWVRHLSSRCLGMLARVCTGPTMSLVTGRLLAQLGASHDPILRQGALEALACVIESLGLLVVPYIVLLLVPVLGRMSDPDPQVRLMATHCFAALVRLMPLDGGVGESPDLPEELRERRASEKHFLEQLMNAKHADNFEVPVPIGAQLRSYQQEGVNWLAFLNKYRLHGILCDDMGLGKTLQSICILASDHYHREQQYQEGERPDAKPLPSLVVCPPTLTGHWVYEVEKFVSSRYLNPLHYTGPPTERLRLQGRAHKHNLVVASYDIVRNDIDFFGAISWNYCILDEGHIIKNGRTKLARAMKQLQANHRLILTGTPIQNQVLDLWSLFDFLMPGFLGTERQFAARFSKPILQSRDAKSSSKEQEAGVLAMESL</sequence>
<dbReference type="InterPro" id="IPR000330">
    <property type="entry name" value="SNF2_N"/>
</dbReference>
<evidence type="ECO:0000256" key="2">
    <source>
        <dbReference type="ARBA" id="ARBA00022737"/>
    </source>
</evidence>
<dbReference type="Gene3D" id="1.25.10.10">
    <property type="entry name" value="Leucine-rich Repeat Variant"/>
    <property type="match status" value="2"/>
</dbReference>
<protein>
    <submittedName>
        <fullName evidence="10">Putative snf2 family dna-dependent atpase domain-containing protein</fullName>
    </submittedName>
</protein>
<evidence type="ECO:0000259" key="9">
    <source>
        <dbReference type="PROSITE" id="PS51192"/>
    </source>
</evidence>
<evidence type="ECO:0000256" key="1">
    <source>
        <dbReference type="ARBA" id="ARBA00004123"/>
    </source>
</evidence>
<dbReference type="SMART" id="SM00487">
    <property type="entry name" value="DEXDc"/>
    <property type="match status" value="1"/>
</dbReference>
<dbReference type="InterPro" id="IPR044972">
    <property type="entry name" value="Mot1"/>
</dbReference>
<evidence type="ECO:0000256" key="6">
    <source>
        <dbReference type="ARBA" id="ARBA00023125"/>
    </source>
</evidence>
<keyword evidence="7" id="KW-0539">Nucleus</keyword>
<feature type="region of interest" description="Disordered" evidence="8">
    <location>
        <begin position="194"/>
        <end position="233"/>
    </location>
</feature>
<dbReference type="GO" id="GO:0003677">
    <property type="term" value="F:DNA binding"/>
    <property type="evidence" value="ECO:0007669"/>
    <property type="project" value="UniProtKB-KW"/>
</dbReference>
<evidence type="ECO:0000256" key="8">
    <source>
        <dbReference type="SAM" id="MobiDB-lite"/>
    </source>
</evidence>
<dbReference type="InterPro" id="IPR016024">
    <property type="entry name" value="ARM-type_fold"/>
</dbReference>
<dbReference type="Pfam" id="PF02985">
    <property type="entry name" value="HEAT"/>
    <property type="match status" value="1"/>
</dbReference>
<feature type="region of interest" description="Disordered" evidence="8">
    <location>
        <begin position="919"/>
        <end position="945"/>
    </location>
</feature>
<dbReference type="SUPFAM" id="SSF52540">
    <property type="entry name" value="P-loop containing nucleoside triphosphate hydrolases"/>
    <property type="match status" value="1"/>
</dbReference>
<dbReference type="Pfam" id="PF00176">
    <property type="entry name" value="SNF2-rel_dom"/>
    <property type="match status" value="1"/>
</dbReference>
<dbReference type="PANTHER" id="PTHR36498:SF1">
    <property type="entry name" value="TATA-BINDING PROTEIN-ASSOCIATED FACTOR 172"/>
    <property type="match status" value="1"/>
</dbReference>
<dbReference type="InterPro" id="IPR038718">
    <property type="entry name" value="SNF2-like_sf"/>
</dbReference>
<evidence type="ECO:0000256" key="4">
    <source>
        <dbReference type="ARBA" id="ARBA00022806"/>
    </source>
</evidence>
<dbReference type="GO" id="GO:0005634">
    <property type="term" value="C:nucleus"/>
    <property type="evidence" value="ECO:0007669"/>
    <property type="project" value="UniProtKB-SubCell"/>
</dbReference>
<feature type="non-terminal residue" evidence="10">
    <location>
        <position position="1402"/>
    </location>
</feature>
<name>A0A147BPT6_IXORI</name>
<dbReference type="InterPro" id="IPR044078">
    <property type="entry name" value="Mot1_ATP-bd"/>
</dbReference>
<dbReference type="EMBL" id="GEGO01002635">
    <property type="protein sequence ID" value="JAR92769.1"/>
    <property type="molecule type" value="Transcribed_RNA"/>
</dbReference>
<proteinExistence type="predicted"/>
<evidence type="ECO:0000256" key="7">
    <source>
        <dbReference type="ARBA" id="ARBA00023242"/>
    </source>
</evidence>
<dbReference type="InterPro" id="IPR022707">
    <property type="entry name" value="Mot1_central_dom"/>
</dbReference>
<dbReference type="FunFam" id="3.40.50.10810:FF:000009">
    <property type="entry name" value="B-TFIID TATA-box-binding protein-associated factor 1"/>
    <property type="match status" value="1"/>
</dbReference>
<dbReference type="InterPro" id="IPR000357">
    <property type="entry name" value="HEAT"/>
</dbReference>
<organism evidence="10">
    <name type="scientific">Ixodes ricinus</name>
    <name type="common">Common tick</name>
    <name type="synonym">Acarus ricinus</name>
    <dbReference type="NCBI Taxonomy" id="34613"/>
    <lineage>
        <taxon>Eukaryota</taxon>
        <taxon>Metazoa</taxon>
        <taxon>Ecdysozoa</taxon>
        <taxon>Arthropoda</taxon>
        <taxon>Chelicerata</taxon>
        <taxon>Arachnida</taxon>
        <taxon>Acari</taxon>
        <taxon>Parasitiformes</taxon>
        <taxon>Ixodida</taxon>
        <taxon>Ixodoidea</taxon>
        <taxon>Ixodidae</taxon>
        <taxon>Ixodinae</taxon>
        <taxon>Ixodes</taxon>
    </lineage>
</organism>
<evidence type="ECO:0000256" key="5">
    <source>
        <dbReference type="ARBA" id="ARBA00022840"/>
    </source>
</evidence>
<evidence type="ECO:0000256" key="3">
    <source>
        <dbReference type="ARBA" id="ARBA00022741"/>
    </source>
</evidence>
<dbReference type="Pfam" id="PF12054">
    <property type="entry name" value="DUF3535"/>
    <property type="match status" value="1"/>
</dbReference>
<keyword evidence="6" id="KW-0238">DNA-binding</keyword>
<accession>A0A147BPT6</accession>
<dbReference type="InterPro" id="IPR027417">
    <property type="entry name" value="P-loop_NTPase"/>
</dbReference>
<comment type="subcellular location">
    <subcellularLocation>
        <location evidence="1">Nucleus</location>
    </subcellularLocation>
</comment>